<evidence type="ECO:0000313" key="2">
    <source>
        <dbReference type="EMBL" id="OQR93785.1"/>
    </source>
</evidence>
<dbReference type="OrthoDB" id="65289at2759"/>
<gene>
    <name evidence="2" type="ORF">ACHHYP_02278</name>
</gene>
<sequence>MGNAVTWCTNPGDGDCHPALPSSPLLQRMHSFSFDGDARGQDDNQTAIPETPGGKLLRDYYNHVVETDSGTDEGDLLDEKLQLPALIHPTIPKKLAIDSTLHMYSTIDLLATHNEPHGRKVRAQSVDSVLRSPNGARSPVNKRDWAYKPFWCDLPQRALSPSSPVAS</sequence>
<name>A0A1V9Z708_ACHHY</name>
<organism evidence="2 3">
    <name type="scientific">Achlya hypogyna</name>
    <name type="common">Oomycete</name>
    <name type="synonym">Protoachlya hypogyna</name>
    <dbReference type="NCBI Taxonomy" id="1202772"/>
    <lineage>
        <taxon>Eukaryota</taxon>
        <taxon>Sar</taxon>
        <taxon>Stramenopiles</taxon>
        <taxon>Oomycota</taxon>
        <taxon>Saprolegniomycetes</taxon>
        <taxon>Saprolegniales</taxon>
        <taxon>Achlyaceae</taxon>
        <taxon>Achlya</taxon>
    </lineage>
</organism>
<dbReference type="EMBL" id="JNBR01000396">
    <property type="protein sequence ID" value="OQR93785.1"/>
    <property type="molecule type" value="Genomic_DNA"/>
</dbReference>
<evidence type="ECO:0000313" key="3">
    <source>
        <dbReference type="Proteomes" id="UP000243579"/>
    </source>
</evidence>
<keyword evidence="3" id="KW-1185">Reference proteome</keyword>
<reference evidence="2 3" key="1">
    <citation type="journal article" date="2014" name="Genome Biol. Evol.">
        <title>The secreted proteins of Achlya hypogyna and Thraustotheca clavata identify the ancestral oomycete secretome and reveal gene acquisitions by horizontal gene transfer.</title>
        <authorList>
            <person name="Misner I."/>
            <person name="Blouin N."/>
            <person name="Leonard G."/>
            <person name="Richards T.A."/>
            <person name="Lane C.E."/>
        </authorList>
    </citation>
    <scope>NUCLEOTIDE SEQUENCE [LARGE SCALE GENOMIC DNA]</scope>
    <source>
        <strain evidence="2 3">ATCC 48635</strain>
    </source>
</reference>
<protein>
    <submittedName>
        <fullName evidence="2">Uncharacterized protein</fullName>
    </submittedName>
</protein>
<evidence type="ECO:0000256" key="1">
    <source>
        <dbReference type="SAM" id="MobiDB-lite"/>
    </source>
</evidence>
<comment type="caution">
    <text evidence="2">The sequence shown here is derived from an EMBL/GenBank/DDBJ whole genome shotgun (WGS) entry which is preliminary data.</text>
</comment>
<dbReference type="Proteomes" id="UP000243579">
    <property type="component" value="Unassembled WGS sequence"/>
</dbReference>
<feature type="region of interest" description="Disordered" evidence="1">
    <location>
        <begin position="118"/>
        <end position="138"/>
    </location>
</feature>
<accession>A0A1V9Z708</accession>
<dbReference type="AlphaFoldDB" id="A0A1V9Z708"/>
<proteinExistence type="predicted"/>